<sequence>MPGKFPRRGIVSGLCLGLMATGALATAVPTQADAPDGSFRGVVTSMDGSSESASPSKTSLVVTPHPDDEFEMWSLIEGSTDNYKVFLVTTRGEQTGACRPETTADWLQEELGEVPPTPTPQGRWTTSCSDARMNSMLGFLTAMSEHDPSVPGDWSESRDIGPFPAEGVDVCRDDNGTQVCTAAQRTARVWLDQQGRGAVVSWDLGDGDLTAAEADWAIRTTLAERDALGLPVQDVHNALGGFSNTGQYDCHVYAHNDHRAVHVALWSGSYGIRYHAGATCADDPSMSREETVTAASADAAFEVGAGGERIGAFARHYGWLHLSYYRLDRSGQDQVFHTHQKFWIRRNG</sequence>
<dbReference type="Proteomes" id="UP000625527">
    <property type="component" value="Unassembled WGS sequence"/>
</dbReference>
<accession>A0ABR9N038</accession>
<dbReference type="EMBL" id="JADAQT010000084">
    <property type="protein sequence ID" value="MBE1876382.1"/>
    <property type="molecule type" value="Genomic_DNA"/>
</dbReference>
<evidence type="ECO:0000256" key="1">
    <source>
        <dbReference type="SAM" id="MobiDB-lite"/>
    </source>
</evidence>
<dbReference type="RefSeq" id="WP_192862950.1">
    <property type="nucleotide sequence ID" value="NZ_JADAQT010000084.1"/>
</dbReference>
<reference evidence="3 4" key="1">
    <citation type="submission" date="2020-10" db="EMBL/GenBank/DDBJ databases">
        <title>Myceligenerans pegani sp. nov., an endophytic actinomycete isolated from Peganum harmala L. in Xinjiang, China.</title>
        <authorList>
            <person name="Xin L."/>
        </authorList>
    </citation>
    <scope>NUCLEOTIDE SEQUENCE [LARGE SCALE GENOMIC DNA]</scope>
    <source>
        <strain evidence="3 4">TRM65318</strain>
    </source>
</reference>
<evidence type="ECO:0000256" key="2">
    <source>
        <dbReference type="SAM" id="SignalP"/>
    </source>
</evidence>
<evidence type="ECO:0000313" key="3">
    <source>
        <dbReference type="EMBL" id="MBE1876382.1"/>
    </source>
</evidence>
<name>A0ABR9N038_9MICO</name>
<organism evidence="3 4">
    <name type="scientific">Myceligenerans pegani</name>
    <dbReference type="NCBI Taxonomy" id="2776917"/>
    <lineage>
        <taxon>Bacteria</taxon>
        <taxon>Bacillati</taxon>
        <taxon>Actinomycetota</taxon>
        <taxon>Actinomycetes</taxon>
        <taxon>Micrococcales</taxon>
        <taxon>Promicromonosporaceae</taxon>
        <taxon>Myceligenerans</taxon>
    </lineage>
</organism>
<keyword evidence="2" id="KW-0732">Signal</keyword>
<evidence type="ECO:0000313" key="4">
    <source>
        <dbReference type="Proteomes" id="UP000625527"/>
    </source>
</evidence>
<feature type="signal peptide" evidence="2">
    <location>
        <begin position="1"/>
        <end position="25"/>
    </location>
</feature>
<protein>
    <submittedName>
        <fullName evidence="3">Uncharacterized protein</fullName>
    </submittedName>
</protein>
<proteinExistence type="predicted"/>
<feature type="chain" id="PRO_5047249600" evidence="2">
    <location>
        <begin position="26"/>
        <end position="348"/>
    </location>
</feature>
<comment type="caution">
    <text evidence="3">The sequence shown here is derived from an EMBL/GenBank/DDBJ whole genome shotgun (WGS) entry which is preliminary data.</text>
</comment>
<gene>
    <name evidence="3" type="ORF">IHE71_11755</name>
</gene>
<feature type="compositionally biased region" description="Polar residues" evidence="1">
    <location>
        <begin position="46"/>
        <end position="61"/>
    </location>
</feature>
<keyword evidence="4" id="KW-1185">Reference proteome</keyword>
<feature type="region of interest" description="Disordered" evidence="1">
    <location>
        <begin position="31"/>
        <end position="61"/>
    </location>
</feature>